<reference evidence="4" key="1">
    <citation type="submission" date="2021-08" db="EMBL/GenBank/DDBJ databases">
        <title>Sphingopyxis panaciterrulae sp. nov., isolated from the surface water of the Yellow Sea.</title>
        <authorList>
            <person name="Gao Z."/>
            <person name="Zhang D."/>
            <person name="Zhang A."/>
        </authorList>
    </citation>
    <scope>NUCLEOTIDE SEQUENCE</scope>
    <source>
        <strain evidence="4">XHP0097</strain>
    </source>
</reference>
<dbReference type="InterPro" id="IPR000182">
    <property type="entry name" value="GNAT_dom"/>
</dbReference>
<evidence type="ECO:0000313" key="4">
    <source>
        <dbReference type="EMBL" id="MBY4638166.1"/>
    </source>
</evidence>
<evidence type="ECO:0000256" key="2">
    <source>
        <dbReference type="ARBA" id="ARBA00023315"/>
    </source>
</evidence>
<evidence type="ECO:0000259" key="3">
    <source>
        <dbReference type="PROSITE" id="PS51186"/>
    </source>
</evidence>
<evidence type="ECO:0000256" key="1">
    <source>
        <dbReference type="ARBA" id="ARBA00022679"/>
    </source>
</evidence>
<gene>
    <name evidence="4" type="ORF">K5P26_13550</name>
</gene>
<dbReference type="PANTHER" id="PTHR10545:SF29">
    <property type="entry name" value="GH14572P-RELATED"/>
    <property type="match status" value="1"/>
</dbReference>
<dbReference type="PROSITE" id="PS51186">
    <property type="entry name" value="GNAT"/>
    <property type="match status" value="1"/>
</dbReference>
<organism evidence="4 5">
    <name type="scientific">Sphingopyxis jiangsuensis</name>
    <dbReference type="NCBI Taxonomy" id="2871171"/>
    <lineage>
        <taxon>Bacteria</taxon>
        <taxon>Pseudomonadati</taxon>
        <taxon>Pseudomonadota</taxon>
        <taxon>Alphaproteobacteria</taxon>
        <taxon>Sphingomonadales</taxon>
        <taxon>Sphingomonadaceae</taxon>
        <taxon>Sphingopyxis</taxon>
    </lineage>
</organism>
<dbReference type="InterPro" id="IPR016181">
    <property type="entry name" value="Acyl_CoA_acyltransferase"/>
</dbReference>
<dbReference type="InterPro" id="IPR051016">
    <property type="entry name" value="Diverse_Substrate_AcTransf"/>
</dbReference>
<feature type="domain" description="N-acetyltransferase" evidence="3">
    <location>
        <begin position="3"/>
        <end position="161"/>
    </location>
</feature>
<evidence type="ECO:0000313" key="5">
    <source>
        <dbReference type="Proteomes" id="UP001166571"/>
    </source>
</evidence>
<keyword evidence="5" id="KW-1185">Reference proteome</keyword>
<dbReference type="Proteomes" id="UP001166571">
    <property type="component" value="Unassembled WGS sequence"/>
</dbReference>
<dbReference type="Gene3D" id="3.40.630.30">
    <property type="match status" value="1"/>
</dbReference>
<keyword evidence="2" id="KW-0012">Acyltransferase</keyword>
<dbReference type="CDD" id="cd04301">
    <property type="entry name" value="NAT_SF"/>
    <property type="match status" value="1"/>
</dbReference>
<dbReference type="Pfam" id="PF00583">
    <property type="entry name" value="Acetyltransf_1"/>
    <property type="match status" value="1"/>
</dbReference>
<dbReference type="SUPFAM" id="SSF55729">
    <property type="entry name" value="Acyl-CoA N-acyltransferases (Nat)"/>
    <property type="match status" value="1"/>
</dbReference>
<keyword evidence="1" id="KW-0808">Transferase</keyword>
<sequence length="161" mass="17936">MTLTIRLATAADLPLIAGFIRDLADYEKLSHEVRFDEAKLGENLFGPRPYAEVIIGEIDGSPQGFALFFHNFSTFEGRPGIYLEDLFVRPEARGSGLGKALLAHLARLCIERDCARLEWSVLDWNEPAIGFYKSLGARMMDEWTVMRVDGDALARFAVPAG</sequence>
<dbReference type="EMBL" id="JAILXK010000002">
    <property type="protein sequence ID" value="MBY4638166.1"/>
    <property type="molecule type" value="Genomic_DNA"/>
</dbReference>
<accession>A0ABS7MHD8</accession>
<proteinExistence type="predicted"/>
<name>A0ABS7MHD8_9SPHN</name>
<comment type="caution">
    <text evidence="4">The sequence shown here is derived from an EMBL/GenBank/DDBJ whole genome shotgun (WGS) entry which is preliminary data.</text>
</comment>
<dbReference type="PANTHER" id="PTHR10545">
    <property type="entry name" value="DIAMINE N-ACETYLTRANSFERASE"/>
    <property type="match status" value="1"/>
</dbReference>
<protein>
    <submittedName>
        <fullName evidence="4">GNAT family N-acetyltransferase</fullName>
    </submittedName>
</protein>
<dbReference type="RefSeq" id="WP_201927698.1">
    <property type="nucleotide sequence ID" value="NZ_JAERPO010000002.1"/>
</dbReference>